<evidence type="ECO:0000313" key="3">
    <source>
        <dbReference type="EMBL" id="VDM30780.1"/>
    </source>
</evidence>
<dbReference type="EMBL" id="UYWX01020308">
    <property type="protein sequence ID" value="VDM30780.1"/>
    <property type="molecule type" value="Genomic_DNA"/>
</dbReference>
<dbReference type="Proteomes" id="UP000274429">
    <property type="component" value="Unassembled WGS sequence"/>
</dbReference>
<dbReference type="OrthoDB" id="9978460at2759"/>
<accession>A0A0R3X0C4</accession>
<proteinExistence type="predicted"/>
<keyword evidence="4" id="KW-1185">Reference proteome</keyword>
<dbReference type="SUPFAM" id="SSF54495">
    <property type="entry name" value="UBC-like"/>
    <property type="match status" value="1"/>
</dbReference>
<reference evidence="5" key="1">
    <citation type="submission" date="2017-02" db="UniProtKB">
        <authorList>
            <consortium name="WormBaseParasite"/>
        </authorList>
    </citation>
    <scope>IDENTIFICATION</scope>
</reference>
<dbReference type="Gene3D" id="3.10.110.10">
    <property type="entry name" value="Ubiquitin Conjugating Enzyme"/>
    <property type="match status" value="1"/>
</dbReference>
<feature type="region of interest" description="Disordered" evidence="1">
    <location>
        <begin position="121"/>
        <end position="207"/>
    </location>
</feature>
<gene>
    <name evidence="3" type="ORF">TTAC_LOCUS6553</name>
</gene>
<dbReference type="Pfam" id="PF00179">
    <property type="entry name" value="UQ_con"/>
    <property type="match status" value="1"/>
</dbReference>
<evidence type="ECO:0000259" key="2">
    <source>
        <dbReference type="PROSITE" id="PS50127"/>
    </source>
</evidence>
<dbReference type="AlphaFoldDB" id="A0A0R3X0C4"/>
<reference evidence="3 4" key="2">
    <citation type="submission" date="2018-11" db="EMBL/GenBank/DDBJ databases">
        <authorList>
            <consortium name="Pathogen Informatics"/>
        </authorList>
    </citation>
    <scope>NUCLEOTIDE SEQUENCE [LARGE SCALE GENOMIC DNA]</scope>
</reference>
<dbReference type="PROSITE" id="PS50127">
    <property type="entry name" value="UBC_2"/>
    <property type="match status" value="1"/>
</dbReference>
<dbReference type="WBParaSite" id="TTAC_0000656801-mRNA-1">
    <property type="protein sequence ID" value="TTAC_0000656801-mRNA-1"/>
    <property type="gene ID" value="TTAC_0000656801"/>
</dbReference>
<feature type="compositionally biased region" description="Acidic residues" evidence="1">
    <location>
        <begin position="123"/>
        <end position="150"/>
    </location>
</feature>
<feature type="compositionally biased region" description="Acidic residues" evidence="1">
    <location>
        <begin position="190"/>
        <end position="207"/>
    </location>
</feature>
<dbReference type="InterPro" id="IPR000608">
    <property type="entry name" value="UBC"/>
</dbReference>
<evidence type="ECO:0000313" key="4">
    <source>
        <dbReference type="Proteomes" id="UP000274429"/>
    </source>
</evidence>
<feature type="compositionally biased region" description="Polar residues" evidence="1">
    <location>
        <begin position="177"/>
        <end position="187"/>
    </location>
</feature>
<organism evidence="5">
    <name type="scientific">Hydatigena taeniaeformis</name>
    <name type="common">Feline tapeworm</name>
    <name type="synonym">Taenia taeniaeformis</name>
    <dbReference type="NCBI Taxonomy" id="6205"/>
    <lineage>
        <taxon>Eukaryota</taxon>
        <taxon>Metazoa</taxon>
        <taxon>Spiralia</taxon>
        <taxon>Lophotrochozoa</taxon>
        <taxon>Platyhelminthes</taxon>
        <taxon>Cestoda</taxon>
        <taxon>Eucestoda</taxon>
        <taxon>Cyclophyllidea</taxon>
        <taxon>Taeniidae</taxon>
        <taxon>Hydatigera</taxon>
    </lineage>
</organism>
<feature type="compositionally biased region" description="Acidic residues" evidence="1">
    <location>
        <begin position="164"/>
        <end position="176"/>
    </location>
</feature>
<feature type="compositionally biased region" description="Low complexity" evidence="1">
    <location>
        <begin position="406"/>
        <end position="420"/>
    </location>
</feature>
<evidence type="ECO:0000313" key="5">
    <source>
        <dbReference type="WBParaSite" id="TTAC_0000656801-mRNA-1"/>
    </source>
</evidence>
<protein>
    <submittedName>
        <fullName evidence="5">UBIQUITIN_CONJUGAT_2 domain-containing protein</fullName>
    </submittedName>
</protein>
<sequence>MPAYFQITCSPEYPEKVPDVSLDTPIFHPNIDPSNGSIHLSLLSNWQHSYNLVDLVTALLDLIVHPNFNFPIKSFEMPDNPAQLATITARALAGLPIGENFHFPPNFAWCVWARANGCLPTQGEEEEEEKEKEEEEEEEAEEEDNQELEQEGEKEVVANGSADGYDDGDDDDDDDSGTGNMANSNKMNGEETDDYTDSAGSEEEESVMEVIDASTGTMSDSVPSFAKIRYSFDTEEETVDQSQYEEYKYKYGTECHRVIIWHPTGGNETDTHTVFYFIEILGGEHHQAELGENYRSLFMGSVLREWQTHPESRQTSSACPWCGFFWMSGSSYYPRTSCSSSLNLAKLFAPNQPVTKTTDNERNAMVVKASPHEESFTCFLDDEDGSESGGIGRLFDYPNSDDGKASQNQSKPPSPSVSSQTYEEVFVARSQVMNCFECRETYYQAKNYINTDLTPQWNWMFRQTRWPIRLAPQQTVALSTKGIHIPPWRISSGQMIADICRFCTRNQNTENLVLLDPMALSPLSPLLNLVRHRRLPNPHLTGILWMTPINALSPFYQVPIPIREEQEELEEDENGKEDHVYPSPICLRFLAITAFLTNWVAWLSRMENYAALGMSRVYPNVISAPVAAHLLQPHSLGCGQAPLVDLWPMWLLRQLLTLSLQLPQLRLPFYQQNHHRLRHLFPFSNLDEI</sequence>
<feature type="domain" description="UBC core" evidence="2">
    <location>
        <begin position="1"/>
        <end position="120"/>
    </location>
</feature>
<dbReference type="InterPro" id="IPR016135">
    <property type="entry name" value="UBQ-conjugating_enzyme/RWD"/>
</dbReference>
<dbReference type="STRING" id="6205.A0A0R3X0C4"/>
<name>A0A0R3X0C4_HYDTA</name>
<evidence type="ECO:0000256" key="1">
    <source>
        <dbReference type="SAM" id="MobiDB-lite"/>
    </source>
</evidence>
<feature type="region of interest" description="Disordered" evidence="1">
    <location>
        <begin position="390"/>
        <end position="420"/>
    </location>
</feature>
<dbReference type="PANTHER" id="PTHR24068">
    <property type="entry name" value="UBIQUITIN-CONJUGATING ENZYME E2"/>
    <property type="match status" value="1"/>
</dbReference>